<sequence>MGNIVYHGGWRGMLGLAVLAGRLWGYHGHYNTPWRLAGHADSSSNGARQKMLCLVVPPQRVVLRLWWHSKHYGIIREAGRACWLFQY</sequence>
<accession>A0A8J6F8F0</accession>
<evidence type="ECO:0000313" key="1">
    <source>
        <dbReference type="EMBL" id="KAG9483462.1"/>
    </source>
</evidence>
<gene>
    <name evidence="1" type="ORF">GDO78_009400</name>
</gene>
<organism evidence="1 2">
    <name type="scientific">Eleutherodactylus coqui</name>
    <name type="common">Puerto Rican coqui</name>
    <dbReference type="NCBI Taxonomy" id="57060"/>
    <lineage>
        <taxon>Eukaryota</taxon>
        <taxon>Metazoa</taxon>
        <taxon>Chordata</taxon>
        <taxon>Craniata</taxon>
        <taxon>Vertebrata</taxon>
        <taxon>Euteleostomi</taxon>
        <taxon>Amphibia</taxon>
        <taxon>Batrachia</taxon>
        <taxon>Anura</taxon>
        <taxon>Neobatrachia</taxon>
        <taxon>Hyloidea</taxon>
        <taxon>Eleutherodactylidae</taxon>
        <taxon>Eleutherodactylinae</taxon>
        <taxon>Eleutherodactylus</taxon>
        <taxon>Eleutherodactylus</taxon>
    </lineage>
</organism>
<protein>
    <submittedName>
        <fullName evidence="1">Uncharacterized protein</fullName>
    </submittedName>
</protein>
<dbReference type="Proteomes" id="UP000770717">
    <property type="component" value="Unassembled WGS sequence"/>
</dbReference>
<reference evidence="1" key="1">
    <citation type="thesis" date="2020" institute="ProQuest LLC" country="789 East Eisenhower Parkway, Ann Arbor, MI, USA">
        <title>Comparative Genomics and Chromosome Evolution.</title>
        <authorList>
            <person name="Mudd A.B."/>
        </authorList>
    </citation>
    <scope>NUCLEOTIDE SEQUENCE</scope>
    <source>
        <strain evidence="1">HN-11 Male</strain>
        <tissue evidence="1">Kidney and liver</tissue>
    </source>
</reference>
<proteinExistence type="predicted"/>
<dbReference type="AlphaFoldDB" id="A0A8J6F8F0"/>
<evidence type="ECO:0000313" key="2">
    <source>
        <dbReference type="Proteomes" id="UP000770717"/>
    </source>
</evidence>
<dbReference type="EMBL" id="WNTK01000005">
    <property type="protein sequence ID" value="KAG9483462.1"/>
    <property type="molecule type" value="Genomic_DNA"/>
</dbReference>
<name>A0A8J6F8F0_ELECQ</name>
<comment type="caution">
    <text evidence="1">The sequence shown here is derived from an EMBL/GenBank/DDBJ whole genome shotgun (WGS) entry which is preliminary data.</text>
</comment>
<keyword evidence="2" id="KW-1185">Reference proteome</keyword>